<reference evidence="5" key="2">
    <citation type="submission" date="2018-11" db="EMBL/GenBank/DDBJ databases">
        <title>Shewanella sp. R106.</title>
        <authorList>
            <person name="Hwang Y.J."/>
            <person name="Hwang C.Y."/>
        </authorList>
    </citation>
    <scope>NUCLEOTIDE SEQUENCE [LARGE SCALE GENOMIC DNA]</scope>
    <source>
        <strain evidence="5">R106</strain>
    </source>
</reference>
<evidence type="ECO:0000313" key="3">
    <source>
        <dbReference type="EMBL" id="RPA34539.1"/>
    </source>
</evidence>
<gene>
    <name evidence="3" type="ORF">EGC77_02320</name>
    <name evidence="2" type="ORF">EGC80_18670</name>
</gene>
<evidence type="ECO:0000256" key="1">
    <source>
        <dbReference type="SAM" id="Phobius"/>
    </source>
</evidence>
<dbReference type="EMBL" id="RKKB01000001">
    <property type="protein sequence ID" value="RPA34539.1"/>
    <property type="molecule type" value="Genomic_DNA"/>
</dbReference>
<dbReference type="Proteomes" id="UP000278855">
    <property type="component" value="Unassembled WGS sequence"/>
</dbReference>
<name>A0A3N4E8J2_9GAMM</name>
<dbReference type="KEGG" id="spsr:EGC80_18670"/>
<dbReference type="AlphaFoldDB" id="A0A3N4E8J2"/>
<sequence length="73" mass="8428">MIEKVPCLYCQTENTLDSKTARYLTDPVPVCCHCGMALPKAHPSSRVYKTRVFLWAFVFIALFCLLMIIYLPR</sequence>
<protein>
    <submittedName>
        <fullName evidence="3">DnrP protein</fullName>
    </submittedName>
</protein>
<dbReference type="OrthoDB" id="7871431at2"/>
<dbReference type="EMBL" id="CP034073">
    <property type="protein sequence ID" value="AZG36687.1"/>
    <property type="molecule type" value="Genomic_DNA"/>
</dbReference>
<proteinExistence type="predicted"/>
<evidence type="ECO:0000313" key="5">
    <source>
        <dbReference type="Proteomes" id="UP000278855"/>
    </source>
</evidence>
<keyword evidence="1" id="KW-0472">Membrane</keyword>
<reference evidence="2 4" key="1">
    <citation type="submission" date="2018-11" db="EMBL/GenBank/DDBJ databases">
        <title>Shewanella sp. M2.</title>
        <authorList>
            <person name="Hwang Y.J."/>
            <person name="Hwang C.Y."/>
        </authorList>
    </citation>
    <scope>NUCLEOTIDE SEQUENCE [LARGE SCALE GENOMIC DNA]</scope>
    <source>
        <strain evidence="2 4">M2</strain>
    </source>
</reference>
<accession>A0A3N4E8J2</accession>
<reference evidence="3" key="3">
    <citation type="submission" date="2018-11" db="EMBL/GenBank/DDBJ databases">
        <authorList>
            <person name="Hwang Y.J."/>
            <person name="Hwang C.Y."/>
        </authorList>
    </citation>
    <scope>NUCLEOTIDE SEQUENCE</scope>
    <source>
        <strain evidence="3">R106</strain>
    </source>
</reference>
<dbReference type="Proteomes" id="UP000273778">
    <property type="component" value="Chromosome"/>
</dbReference>
<evidence type="ECO:0000313" key="4">
    <source>
        <dbReference type="Proteomes" id="UP000273778"/>
    </source>
</evidence>
<keyword evidence="1" id="KW-0812">Transmembrane</keyword>
<feature type="transmembrane region" description="Helical" evidence="1">
    <location>
        <begin position="52"/>
        <end position="71"/>
    </location>
</feature>
<evidence type="ECO:0000313" key="2">
    <source>
        <dbReference type="EMBL" id="AZG36687.1"/>
    </source>
</evidence>
<keyword evidence="1" id="KW-1133">Transmembrane helix</keyword>
<keyword evidence="4" id="KW-1185">Reference proteome</keyword>
<organism evidence="3 5">
    <name type="scientific">Shewanella psychromarinicola</name>
    <dbReference type="NCBI Taxonomy" id="2487742"/>
    <lineage>
        <taxon>Bacteria</taxon>
        <taxon>Pseudomonadati</taxon>
        <taxon>Pseudomonadota</taxon>
        <taxon>Gammaproteobacteria</taxon>
        <taxon>Alteromonadales</taxon>
        <taxon>Shewanellaceae</taxon>
        <taxon>Shewanella</taxon>
    </lineage>
</organism>